<dbReference type="EMBL" id="KJ649673">
    <property type="protein sequence ID" value="AIA82453.1"/>
    <property type="molecule type" value="Genomic_DNA"/>
</dbReference>
<dbReference type="InterPro" id="IPR036397">
    <property type="entry name" value="RNaseH_sf"/>
</dbReference>
<dbReference type="InterPro" id="IPR012337">
    <property type="entry name" value="RNaseH-like_sf"/>
</dbReference>
<reference evidence="4" key="1">
    <citation type="journal article" date="2014" name="PLoS Biol.">
        <title>The kinase regulator mob1 acts as a patterning protein for stentor morphogenesis.</title>
        <authorList>
            <person name="Slabodnick M.M."/>
            <person name="Ruby J.G."/>
            <person name="Dunn J.G."/>
            <person name="Feldman J.L."/>
            <person name="DeRisi J.L."/>
            <person name="Marshall W.F."/>
        </authorList>
    </citation>
    <scope>NUCLEOTIDE SEQUENCE</scope>
</reference>
<dbReference type="PROSITE" id="PS50821">
    <property type="entry name" value="PAZ"/>
    <property type="match status" value="1"/>
</dbReference>
<evidence type="ECO:0000313" key="7">
    <source>
        <dbReference type="Proteomes" id="UP000187209"/>
    </source>
</evidence>
<comment type="similarity">
    <text evidence="1">Belongs to the argonaute family.</text>
</comment>
<organism evidence="4">
    <name type="scientific">Stentor coeruleus</name>
    <dbReference type="NCBI Taxonomy" id="5963"/>
    <lineage>
        <taxon>Eukaryota</taxon>
        <taxon>Sar</taxon>
        <taxon>Alveolata</taxon>
        <taxon>Ciliophora</taxon>
        <taxon>Postciliodesmatophora</taxon>
        <taxon>Heterotrichea</taxon>
        <taxon>Heterotrichida</taxon>
        <taxon>Stentoridae</taxon>
        <taxon>Stentor</taxon>
    </lineage>
</organism>
<protein>
    <submittedName>
        <fullName evidence="4">Piwi-like protein 14</fullName>
    </submittedName>
    <submittedName>
        <fullName evidence="5">Piwi-like protein 15</fullName>
    </submittedName>
</protein>
<evidence type="ECO:0000313" key="5">
    <source>
        <dbReference type="EMBL" id="AIA82454.1"/>
    </source>
</evidence>
<dbReference type="PROSITE" id="PS50822">
    <property type="entry name" value="PIWI"/>
    <property type="match status" value="1"/>
</dbReference>
<dbReference type="AlphaFoldDB" id="A0A060BJH0"/>
<dbReference type="EMBL" id="KJ649674">
    <property type="protein sequence ID" value="AIA82454.1"/>
    <property type="molecule type" value="Genomic_DNA"/>
</dbReference>
<sequence length="770" mass="87339">MVERVSQSPGLTRERIYTNFYRLDRSPINNISIYSYSFAPDIETDNRTLRTQLLNKVRPKIEERIGMFIRAGNTLYSKVQINDPFSVPVLSHDDTEYILIITWAGLVTGENVDSYRMYANSALKKMLQCLDLKQVTKMPKYYDVRQTQRVEQHHLEVWRGYTASFSHHLKEMLLNIDFSSKIIRDTTALQAMEEIRNRCRGENLEACLANELVGQIVMAKYGNFKCYKIEGILINENPSMQFTTKEGSISYIEYFRRKYNTNIRFAKQPLIKSYAEKGAKEIKLIPELCVLTGISEDIKRDYRAMNDIAAFTRLEPARRFEVSTVLSNRLASDIKCRSICDEYNLHVDPVPIVVDGFRFDAETIKVGEKNSDFVGVDKRGSFMIKGSILKAIEISNWAVLTTDRDSSNRDKLIKTLVNKAGQIGLKIGPAMTYEYHPRNVQGIIRNLSNPQNGPVPQIILIVVAPNDKKVYNDAKATCALNLGIPTQCLKSSNLSNAKKFDSIMSKLIIQMAVKTGSLAWSNLYPVSNLPNKTMVVGIDVFHDTVQKAKSVLGFVASVHPQFTNYYNTTRIHEKSGQEIAGHVGDCMLEALQAFYKATRNRFMPEMIVVFRDGVADSQIKAAKDAEVRSIKQIILSNFQGYTPNLVYVIVNKKTNAKLFSAGPGGYVNPQPGTMVNSMIIPEDQSFYLISHYVTQGMATPTLYRIIDNDGNVDLMVIARLAFKLCYMYYNWSGGIKVPAPTMMAHKLAFLVGQSVHQTHLEELRLLPWFY</sequence>
<evidence type="ECO:0000259" key="3">
    <source>
        <dbReference type="PROSITE" id="PS50822"/>
    </source>
</evidence>
<evidence type="ECO:0000256" key="1">
    <source>
        <dbReference type="RuleBase" id="RU361178"/>
    </source>
</evidence>
<dbReference type="PANTHER" id="PTHR22891">
    <property type="entry name" value="EUKARYOTIC TRANSLATION INITIATION FACTOR 2C"/>
    <property type="match status" value="1"/>
</dbReference>
<dbReference type="InterPro" id="IPR003100">
    <property type="entry name" value="PAZ_dom"/>
</dbReference>
<keyword evidence="7" id="KW-1185">Reference proteome</keyword>
<feature type="domain" description="PAZ" evidence="2">
    <location>
        <begin position="187"/>
        <end position="293"/>
    </location>
</feature>
<dbReference type="SMART" id="SM00950">
    <property type="entry name" value="Piwi"/>
    <property type="match status" value="1"/>
</dbReference>
<dbReference type="OrthoDB" id="445936at2759"/>
<dbReference type="SMART" id="SM00949">
    <property type="entry name" value="PAZ"/>
    <property type="match status" value="1"/>
</dbReference>
<dbReference type="Gene3D" id="2.170.260.10">
    <property type="entry name" value="paz domain"/>
    <property type="match status" value="1"/>
</dbReference>
<dbReference type="CDD" id="cd04658">
    <property type="entry name" value="Piwi_piwi-like_Euk"/>
    <property type="match status" value="1"/>
</dbReference>
<evidence type="ECO:0000313" key="4">
    <source>
        <dbReference type="EMBL" id="AIA82453.1"/>
    </source>
</evidence>
<dbReference type="Gene3D" id="3.30.420.10">
    <property type="entry name" value="Ribonuclease H-like superfamily/Ribonuclease H"/>
    <property type="match status" value="1"/>
</dbReference>
<dbReference type="SUPFAM" id="SSF101690">
    <property type="entry name" value="PAZ domain"/>
    <property type="match status" value="1"/>
</dbReference>
<dbReference type="GO" id="GO:0003723">
    <property type="term" value="F:RNA binding"/>
    <property type="evidence" value="ECO:0007669"/>
    <property type="project" value="InterPro"/>
</dbReference>
<name>A0A060BJH0_9CILI</name>
<dbReference type="InterPro" id="IPR036085">
    <property type="entry name" value="PAZ_dom_sf"/>
</dbReference>
<accession>A0A060BJH0</accession>
<dbReference type="Gene3D" id="3.40.50.2300">
    <property type="match status" value="1"/>
</dbReference>
<gene>
    <name evidence="4" type="primary">Sciwi14</name>
    <name evidence="5" type="synonym">Sciwi15</name>
    <name evidence="6" type="ORF">SteCoe_6542</name>
</gene>
<dbReference type="Pfam" id="PF02170">
    <property type="entry name" value="PAZ"/>
    <property type="match status" value="1"/>
</dbReference>
<dbReference type="Proteomes" id="UP000187209">
    <property type="component" value="Unassembled WGS sequence"/>
</dbReference>
<dbReference type="Pfam" id="PF02171">
    <property type="entry name" value="Piwi"/>
    <property type="match status" value="1"/>
</dbReference>
<dbReference type="InterPro" id="IPR003165">
    <property type="entry name" value="Piwi"/>
</dbReference>
<reference evidence="6 7" key="2">
    <citation type="submission" date="2016-11" db="EMBL/GenBank/DDBJ databases">
        <title>The macronuclear genome of Stentor coeruleus: a giant cell with tiny introns.</title>
        <authorList>
            <person name="Slabodnick M."/>
            <person name="Ruby J.G."/>
            <person name="Reiff S.B."/>
            <person name="Swart E.C."/>
            <person name="Gosai S."/>
            <person name="Prabakaran S."/>
            <person name="Witkowska E."/>
            <person name="Larue G.E."/>
            <person name="Fisher S."/>
            <person name="Freeman R.M."/>
            <person name="Gunawardena J."/>
            <person name="Chu W."/>
            <person name="Stover N.A."/>
            <person name="Gregory B.D."/>
            <person name="Nowacki M."/>
            <person name="Derisi J."/>
            <person name="Roy S.W."/>
            <person name="Marshall W.F."/>
            <person name="Sood P."/>
        </authorList>
    </citation>
    <scope>NUCLEOTIDE SEQUENCE [LARGE SCALE GENOMIC DNA]</scope>
    <source>
        <strain evidence="6">WM001</strain>
    </source>
</reference>
<dbReference type="EMBL" id="MPUH01000091">
    <property type="protein sequence ID" value="OMJ90974.1"/>
    <property type="molecule type" value="Genomic_DNA"/>
</dbReference>
<feature type="domain" description="Piwi" evidence="3">
    <location>
        <begin position="458"/>
        <end position="756"/>
    </location>
</feature>
<proteinExistence type="inferred from homology"/>
<evidence type="ECO:0000313" key="6">
    <source>
        <dbReference type="EMBL" id="OMJ90974.1"/>
    </source>
</evidence>
<dbReference type="SUPFAM" id="SSF53098">
    <property type="entry name" value="Ribonuclease H-like"/>
    <property type="match status" value="1"/>
</dbReference>
<evidence type="ECO:0000259" key="2">
    <source>
        <dbReference type="PROSITE" id="PS50821"/>
    </source>
</evidence>